<reference evidence="2" key="3">
    <citation type="submission" date="2020-12" db="UniProtKB">
        <authorList>
            <consortium name="EnsemblPlants"/>
        </authorList>
    </citation>
    <scope>IDENTIFICATION</scope>
</reference>
<dbReference type="EnsemblPlants" id="Pp3c14_14070V3.1">
    <property type="protein sequence ID" value="Pp3c14_14070V3.1"/>
    <property type="gene ID" value="Pp3c14_14070"/>
</dbReference>
<evidence type="ECO:0000313" key="1">
    <source>
        <dbReference type="EMBL" id="PNR41094.1"/>
    </source>
</evidence>
<dbReference type="EMBL" id="ABEU02000014">
    <property type="protein sequence ID" value="PNR41094.1"/>
    <property type="molecule type" value="Genomic_DNA"/>
</dbReference>
<dbReference type="Proteomes" id="UP000006727">
    <property type="component" value="Chromosome 14"/>
</dbReference>
<evidence type="ECO:0000313" key="2">
    <source>
        <dbReference type="EnsemblPlants" id="Pp3c14_14070V3.1"/>
    </source>
</evidence>
<dbReference type="InParanoid" id="A0A2K1JHS0"/>
<dbReference type="AlphaFoldDB" id="A0A2K1JHS0"/>
<dbReference type="STRING" id="3218.A0A2K1JHS0"/>
<dbReference type="Gramene" id="Pp3c14_14070V3.1">
    <property type="protein sequence ID" value="Pp3c14_14070V3.1"/>
    <property type="gene ID" value="Pp3c14_14070"/>
</dbReference>
<keyword evidence="3" id="KW-1185">Reference proteome</keyword>
<name>A0A2K1JHS0_PHYPA</name>
<sequence>MLGALSYFTLIVRPAGIDAGLVLAVAPAYAAILVTSLHLTSASRMRVENVKMVNRVSCDMIEGEGMMSVLDVQEMLGLTLLTSRGYPLLPKNLPKLAHNAKIESQKIFINLKKREKFTMTRAG</sequence>
<proteinExistence type="predicted"/>
<evidence type="ECO:0000313" key="3">
    <source>
        <dbReference type="Proteomes" id="UP000006727"/>
    </source>
</evidence>
<organism evidence="1">
    <name type="scientific">Physcomitrium patens</name>
    <name type="common">Spreading-leaved earth moss</name>
    <name type="synonym">Physcomitrella patens</name>
    <dbReference type="NCBI Taxonomy" id="3218"/>
    <lineage>
        <taxon>Eukaryota</taxon>
        <taxon>Viridiplantae</taxon>
        <taxon>Streptophyta</taxon>
        <taxon>Embryophyta</taxon>
        <taxon>Bryophyta</taxon>
        <taxon>Bryophytina</taxon>
        <taxon>Bryopsida</taxon>
        <taxon>Funariidae</taxon>
        <taxon>Funariales</taxon>
        <taxon>Funariaceae</taxon>
        <taxon>Physcomitrium</taxon>
    </lineage>
</organism>
<reference evidence="1 3" key="1">
    <citation type="journal article" date="2008" name="Science">
        <title>The Physcomitrella genome reveals evolutionary insights into the conquest of land by plants.</title>
        <authorList>
            <person name="Rensing S."/>
            <person name="Lang D."/>
            <person name="Zimmer A."/>
            <person name="Terry A."/>
            <person name="Salamov A."/>
            <person name="Shapiro H."/>
            <person name="Nishiyama T."/>
            <person name="Perroud P.-F."/>
            <person name="Lindquist E."/>
            <person name="Kamisugi Y."/>
            <person name="Tanahashi T."/>
            <person name="Sakakibara K."/>
            <person name="Fujita T."/>
            <person name="Oishi K."/>
            <person name="Shin-I T."/>
            <person name="Kuroki Y."/>
            <person name="Toyoda A."/>
            <person name="Suzuki Y."/>
            <person name="Hashimoto A."/>
            <person name="Yamaguchi K."/>
            <person name="Sugano A."/>
            <person name="Kohara Y."/>
            <person name="Fujiyama A."/>
            <person name="Anterola A."/>
            <person name="Aoki S."/>
            <person name="Ashton N."/>
            <person name="Barbazuk W.B."/>
            <person name="Barker E."/>
            <person name="Bennetzen J."/>
            <person name="Bezanilla M."/>
            <person name="Blankenship R."/>
            <person name="Cho S.H."/>
            <person name="Dutcher S."/>
            <person name="Estelle M."/>
            <person name="Fawcett J.A."/>
            <person name="Gundlach H."/>
            <person name="Hanada K."/>
            <person name="Heyl A."/>
            <person name="Hicks K.A."/>
            <person name="Hugh J."/>
            <person name="Lohr M."/>
            <person name="Mayer K."/>
            <person name="Melkozernov A."/>
            <person name="Murata T."/>
            <person name="Nelson D."/>
            <person name="Pils B."/>
            <person name="Prigge M."/>
            <person name="Reiss B."/>
            <person name="Renner T."/>
            <person name="Rombauts S."/>
            <person name="Rushton P."/>
            <person name="Sanderfoot A."/>
            <person name="Schween G."/>
            <person name="Shiu S.-H."/>
            <person name="Stueber K."/>
            <person name="Theodoulou F.L."/>
            <person name="Tu H."/>
            <person name="Van de Peer Y."/>
            <person name="Verrier P.J."/>
            <person name="Waters E."/>
            <person name="Wood A."/>
            <person name="Yang L."/>
            <person name="Cove D."/>
            <person name="Cuming A."/>
            <person name="Hasebe M."/>
            <person name="Lucas S."/>
            <person name="Mishler D.B."/>
            <person name="Reski R."/>
            <person name="Grigoriev I."/>
            <person name="Quatrano R.S."/>
            <person name="Boore J.L."/>
        </authorList>
    </citation>
    <scope>NUCLEOTIDE SEQUENCE [LARGE SCALE GENOMIC DNA]</scope>
    <source>
        <strain evidence="2 3">cv. Gransden 2004</strain>
    </source>
</reference>
<accession>A0A2K1JHS0</accession>
<gene>
    <name evidence="1" type="ORF">PHYPA_018497</name>
</gene>
<protein>
    <submittedName>
        <fullName evidence="1 2">Uncharacterized protein</fullName>
    </submittedName>
</protein>
<reference evidence="1 3" key="2">
    <citation type="journal article" date="2018" name="Plant J.">
        <title>The Physcomitrella patens chromosome-scale assembly reveals moss genome structure and evolution.</title>
        <authorList>
            <person name="Lang D."/>
            <person name="Ullrich K.K."/>
            <person name="Murat F."/>
            <person name="Fuchs J."/>
            <person name="Jenkins J."/>
            <person name="Haas F.B."/>
            <person name="Piednoel M."/>
            <person name="Gundlach H."/>
            <person name="Van Bel M."/>
            <person name="Meyberg R."/>
            <person name="Vives C."/>
            <person name="Morata J."/>
            <person name="Symeonidi A."/>
            <person name="Hiss M."/>
            <person name="Muchero W."/>
            <person name="Kamisugi Y."/>
            <person name="Saleh O."/>
            <person name="Blanc G."/>
            <person name="Decker E.L."/>
            <person name="van Gessel N."/>
            <person name="Grimwood J."/>
            <person name="Hayes R.D."/>
            <person name="Graham S.W."/>
            <person name="Gunter L.E."/>
            <person name="McDaniel S.F."/>
            <person name="Hoernstein S.N.W."/>
            <person name="Larsson A."/>
            <person name="Li F.W."/>
            <person name="Perroud P.F."/>
            <person name="Phillips J."/>
            <person name="Ranjan P."/>
            <person name="Rokshar D.S."/>
            <person name="Rothfels C.J."/>
            <person name="Schneider L."/>
            <person name="Shu S."/>
            <person name="Stevenson D.W."/>
            <person name="Thummler F."/>
            <person name="Tillich M."/>
            <person name="Villarreal Aguilar J.C."/>
            <person name="Widiez T."/>
            <person name="Wong G.K."/>
            <person name="Wymore A."/>
            <person name="Zhang Y."/>
            <person name="Zimmer A.D."/>
            <person name="Quatrano R.S."/>
            <person name="Mayer K.F.X."/>
            <person name="Goodstein D."/>
            <person name="Casacuberta J.M."/>
            <person name="Vandepoele K."/>
            <person name="Reski R."/>
            <person name="Cuming A.C."/>
            <person name="Tuskan G.A."/>
            <person name="Maumus F."/>
            <person name="Salse J."/>
            <person name="Schmutz J."/>
            <person name="Rensing S.A."/>
        </authorList>
    </citation>
    <scope>NUCLEOTIDE SEQUENCE [LARGE SCALE GENOMIC DNA]</scope>
    <source>
        <strain evidence="2 3">cv. Gransden 2004</strain>
    </source>
</reference>